<evidence type="ECO:0000313" key="1">
    <source>
        <dbReference type="EMBL" id="QVM82460.1"/>
    </source>
</evidence>
<evidence type="ECO:0000313" key="2">
    <source>
        <dbReference type="Proteomes" id="UP000677126"/>
    </source>
</evidence>
<proteinExistence type="predicted"/>
<sequence>MTLREGGRRQFLAFRSVNRQNAPGYDPALQRHHLLPRQLLARTSFERMFREIGDDHARFEDFRENGLLLPCREVAALRLGLPLHRGPHRRYSELVTLRVGQIEADWARQRSRDPAQAARQAQMRLALLQRALRRFLLDTRPLLNRYDPATRDFSELDEVAESLWAATPVPAVLPETAEPAVQAMPVRARRRARAS</sequence>
<dbReference type="RefSeq" id="WP_084592253.1">
    <property type="nucleotide sequence ID" value="NZ_CP054856.1"/>
</dbReference>
<gene>
    <name evidence="1" type="ORF">HT578_00975</name>
</gene>
<keyword evidence="2" id="KW-1185">Reference proteome</keyword>
<dbReference type="EMBL" id="CP054856">
    <property type="protein sequence ID" value="QVM82460.1"/>
    <property type="molecule type" value="Genomic_DNA"/>
</dbReference>
<dbReference type="InterPro" id="IPR032871">
    <property type="entry name" value="AHH_dom_containing"/>
</dbReference>
<protein>
    <submittedName>
        <fullName evidence="1">AHH domain-containing protein</fullName>
    </submittedName>
</protein>
<dbReference type="Proteomes" id="UP000677126">
    <property type="component" value="Chromosome"/>
</dbReference>
<organism evidence="1 2">
    <name type="scientific">Novosphingobium decolorationis</name>
    <dbReference type="NCBI Taxonomy" id="2698673"/>
    <lineage>
        <taxon>Bacteria</taxon>
        <taxon>Pseudomonadati</taxon>
        <taxon>Pseudomonadota</taxon>
        <taxon>Alphaproteobacteria</taxon>
        <taxon>Sphingomonadales</taxon>
        <taxon>Sphingomonadaceae</taxon>
        <taxon>Novosphingobium</taxon>
    </lineage>
</organism>
<name>A0ABX8E2K3_9SPHN</name>
<accession>A0ABX8E2K3</accession>
<dbReference type="Pfam" id="PF14412">
    <property type="entry name" value="AHH"/>
    <property type="match status" value="1"/>
</dbReference>
<reference evidence="1 2" key="1">
    <citation type="journal article" date="2021" name="Int. J. Syst. Evol. Microbiol.">
        <title>Novosphingobium decolorationis sp. nov., an aniline blue-decolourizing bacterium isolated from East Pacific sediment.</title>
        <authorList>
            <person name="Chen X."/>
            <person name="Dong B."/>
            <person name="Chen T."/>
            <person name="Ren N."/>
            <person name="Wang J."/>
            <person name="Xu Y."/>
            <person name="Yang J."/>
            <person name="Zhu S."/>
            <person name="Chen J."/>
        </authorList>
    </citation>
    <scope>NUCLEOTIDE SEQUENCE [LARGE SCALE GENOMIC DNA]</scope>
    <source>
        <strain evidence="1 2">502str22</strain>
    </source>
</reference>